<comment type="caution">
    <text evidence="1">The sequence shown here is derived from an EMBL/GenBank/DDBJ whole genome shotgun (WGS) entry which is preliminary data.</text>
</comment>
<proteinExistence type="predicted"/>
<dbReference type="OrthoDB" id="2275312at2759"/>
<gene>
    <name evidence="1" type="ORF">INT45_010158</name>
</gene>
<dbReference type="EMBL" id="JAEPRB010000012">
    <property type="protein sequence ID" value="KAG2226879.1"/>
    <property type="molecule type" value="Genomic_DNA"/>
</dbReference>
<dbReference type="Proteomes" id="UP000646827">
    <property type="component" value="Unassembled WGS sequence"/>
</dbReference>
<sequence>MSLSLIIDVAHKHNKEFMKQVISERWSYELGSKQVEVRQLDYISFQIIDTVPAFKDQPHEALKYLAKMKVEILETEYDCQGLQIIDVMEYLVQHLPSGTKVWEKMKANLT</sequence>
<keyword evidence="2" id="KW-1185">Reference proteome</keyword>
<reference evidence="1 2" key="1">
    <citation type="submission" date="2020-12" db="EMBL/GenBank/DDBJ databases">
        <title>Metabolic potential, ecology and presence of endohyphal bacteria is reflected in genomic diversity of Mucoromycotina.</title>
        <authorList>
            <person name="Muszewska A."/>
            <person name="Okrasinska A."/>
            <person name="Steczkiewicz K."/>
            <person name="Drgas O."/>
            <person name="Orlowska M."/>
            <person name="Perlinska-Lenart U."/>
            <person name="Aleksandrzak-Piekarczyk T."/>
            <person name="Szatraj K."/>
            <person name="Zielenkiewicz U."/>
            <person name="Pilsyk S."/>
            <person name="Malc E."/>
            <person name="Mieczkowski P."/>
            <person name="Kruszewska J.S."/>
            <person name="Biernat P."/>
            <person name="Pawlowska J."/>
        </authorList>
    </citation>
    <scope>NUCLEOTIDE SEQUENCE [LARGE SCALE GENOMIC DNA]</scope>
    <source>
        <strain evidence="1 2">CBS 142.35</strain>
    </source>
</reference>
<dbReference type="AlphaFoldDB" id="A0A8H7SCJ1"/>
<evidence type="ECO:0000313" key="1">
    <source>
        <dbReference type="EMBL" id="KAG2226879.1"/>
    </source>
</evidence>
<name>A0A8H7SCJ1_9FUNG</name>
<accession>A0A8H7SCJ1</accession>
<protein>
    <submittedName>
        <fullName evidence="1">Uncharacterized protein</fullName>
    </submittedName>
</protein>
<organism evidence="1 2">
    <name type="scientific">Circinella minor</name>
    <dbReference type="NCBI Taxonomy" id="1195481"/>
    <lineage>
        <taxon>Eukaryota</taxon>
        <taxon>Fungi</taxon>
        <taxon>Fungi incertae sedis</taxon>
        <taxon>Mucoromycota</taxon>
        <taxon>Mucoromycotina</taxon>
        <taxon>Mucoromycetes</taxon>
        <taxon>Mucorales</taxon>
        <taxon>Lichtheimiaceae</taxon>
        <taxon>Circinella</taxon>
    </lineage>
</organism>
<evidence type="ECO:0000313" key="2">
    <source>
        <dbReference type="Proteomes" id="UP000646827"/>
    </source>
</evidence>